<dbReference type="InterPro" id="IPR029058">
    <property type="entry name" value="AB_hydrolase_fold"/>
</dbReference>
<dbReference type="PANTHER" id="PTHR43056:SF10">
    <property type="entry name" value="COCE_NOND FAMILY, PUTATIVE (AFU_ORTHOLOGUE AFUA_7G00600)-RELATED"/>
    <property type="match status" value="1"/>
</dbReference>
<protein>
    <recommendedName>
        <fullName evidence="3">Xaa-Pro dipeptidyl-peptidase C-terminal domain-containing protein</fullName>
    </recommendedName>
</protein>
<sequence length="672" mass="71625">MAVSRRIWSGLVVSVLVLVAATTGVQFSAAAPATGWAPPAVSPPVYPDVHIDWDVPITMSDGTVLKANVYRPIDEHGNVVTEPLPTLVNLTPYTKLVSMTVDSAQSVPVLADAIADLAGRFDLTGTGISGFSDLINTLDGGALRGFAVDRNLIRSGYTQLVVDVRGTGFSQGTWQVFQEREQQDTLEVLDWAASQPWSDGTLGMNGMSYSGINQVQAASKQPEALKAIFPIVPGGDILRDVVAPGGAVGIGFLPLWLAGVNGLKLIPDLQSVANGTFDWDWLASRVENPLVFFDLLWAALTTPTVDAVPPELAAMLEEDSSLRRDLDAAPENITTPTFVIGGWHDLFANSEPRIYDAIPLPPGQKQLLMGEWYHATIGSGLGQPGAPPRLDTLQHAWFDKWLKGIDNGIDEFGPVTLFEHGGGWVTESEFPRADATYRRMYFSPAISGTAQSVHDGSLTSTAPGETARLTVAPGLSTLCSRDSGQQTIGVTAILDACGKDSRIAELGGLTFTSAPVAEPTHISGPVAVRLNTVHDTTDGYWTATVNDVAPDGTSRVITSGQLTSSLRTLDESRSERSPNGDLSAPFHTLTLSSRQPVVPGQPTTLDLALTPTAAVLQPGHRLRVDIFASNLPKGLMLRPLLNESELRPQHLELAPNAPSFVNIPVVGNPDGW</sequence>
<dbReference type="InterPro" id="IPR005674">
    <property type="entry name" value="CocE/Ser_esterase"/>
</dbReference>
<dbReference type="Pfam" id="PF02129">
    <property type="entry name" value="Peptidase_S15"/>
    <property type="match status" value="1"/>
</dbReference>
<dbReference type="Proteomes" id="UP000183263">
    <property type="component" value="Unassembled WGS sequence"/>
</dbReference>
<reference evidence="4 5" key="1">
    <citation type="submission" date="2016-10" db="EMBL/GenBank/DDBJ databases">
        <authorList>
            <person name="de Groot N.N."/>
        </authorList>
    </citation>
    <scope>NUCLEOTIDE SEQUENCE [LARGE SCALE GENOMIC DNA]</scope>
    <source>
        <strain evidence="4 5">DSM 44892</strain>
    </source>
</reference>
<evidence type="ECO:0000259" key="3">
    <source>
        <dbReference type="SMART" id="SM00939"/>
    </source>
</evidence>
<feature type="signal peptide" evidence="2">
    <location>
        <begin position="1"/>
        <end position="30"/>
    </location>
</feature>
<dbReference type="InterPro" id="IPR008979">
    <property type="entry name" value="Galactose-bd-like_sf"/>
</dbReference>
<evidence type="ECO:0000256" key="1">
    <source>
        <dbReference type="ARBA" id="ARBA00022801"/>
    </source>
</evidence>
<accession>A0A1G8IEZ9</accession>
<evidence type="ECO:0000313" key="4">
    <source>
        <dbReference type="EMBL" id="SDI17485.1"/>
    </source>
</evidence>
<dbReference type="GO" id="GO:0008239">
    <property type="term" value="F:dipeptidyl-peptidase activity"/>
    <property type="evidence" value="ECO:0007669"/>
    <property type="project" value="InterPro"/>
</dbReference>
<dbReference type="InterPro" id="IPR000383">
    <property type="entry name" value="Xaa-Pro-like_dom"/>
</dbReference>
<feature type="domain" description="Xaa-Pro dipeptidyl-peptidase C-terminal" evidence="3">
    <location>
        <begin position="395"/>
        <end position="662"/>
    </location>
</feature>
<keyword evidence="5" id="KW-1185">Reference proteome</keyword>
<dbReference type="InterPro" id="IPR013736">
    <property type="entry name" value="Xaa-Pro_dipept_C"/>
</dbReference>
<feature type="chain" id="PRO_5010346840" description="Xaa-Pro dipeptidyl-peptidase C-terminal domain-containing protein" evidence="2">
    <location>
        <begin position="31"/>
        <end position="672"/>
    </location>
</feature>
<evidence type="ECO:0000313" key="5">
    <source>
        <dbReference type="Proteomes" id="UP000183263"/>
    </source>
</evidence>
<keyword evidence="2" id="KW-0732">Signal</keyword>
<dbReference type="Gene3D" id="2.60.120.260">
    <property type="entry name" value="Galactose-binding domain-like"/>
    <property type="match status" value="1"/>
</dbReference>
<evidence type="ECO:0000256" key="2">
    <source>
        <dbReference type="SAM" id="SignalP"/>
    </source>
</evidence>
<dbReference type="SUPFAM" id="SSF49785">
    <property type="entry name" value="Galactose-binding domain-like"/>
    <property type="match status" value="1"/>
</dbReference>
<dbReference type="RefSeq" id="WP_246442387.1">
    <property type="nucleotide sequence ID" value="NZ_CP048813.1"/>
</dbReference>
<dbReference type="EMBL" id="FNDN01000005">
    <property type="protein sequence ID" value="SDI17485.1"/>
    <property type="molecule type" value="Genomic_DNA"/>
</dbReference>
<gene>
    <name evidence="4" type="ORF">SAMN05444695_105259</name>
</gene>
<dbReference type="SMART" id="SM00939">
    <property type="entry name" value="PepX_C"/>
    <property type="match status" value="1"/>
</dbReference>
<name>A0A1G8IEZ9_9NOCA</name>
<dbReference type="AlphaFoldDB" id="A0A1G8IEZ9"/>
<dbReference type="InterPro" id="IPR050585">
    <property type="entry name" value="Xaa-Pro_dipeptidyl-ppase/CocE"/>
</dbReference>
<dbReference type="NCBIfam" id="TIGR00976">
    <property type="entry name" value="CocE_NonD"/>
    <property type="match status" value="1"/>
</dbReference>
<organism evidence="4 5">
    <name type="scientific">Rhodococcus triatomae</name>
    <dbReference type="NCBI Taxonomy" id="300028"/>
    <lineage>
        <taxon>Bacteria</taxon>
        <taxon>Bacillati</taxon>
        <taxon>Actinomycetota</taxon>
        <taxon>Actinomycetes</taxon>
        <taxon>Mycobacteriales</taxon>
        <taxon>Nocardiaceae</taxon>
        <taxon>Rhodococcus</taxon>
    </lineage>
</organism>
<dbReference type="Pfam" id="PF08530">
    <property type="entry name" value="PepX_C"/>
    <property type="match status" value="1"/>
</dbReference>
<keyword evidence="1" id="KW-0378">Hydrolase</keyword>
<dbReference type="SUPFAM" id="SSF53474">
    <property type="entry name" value="alpha/beta-Hydrolases"/>
    <property type="match status" value="1"/>
</dbReference>
<proteinExistence type="predicted"/>
<dbReference type="Gene3D" id="3.40.50.1820">
    <property type="entry name" value="alpha/beta hydrolase"/>
    <property type="match status" value="2"/>
</dbReference>
<dbReference type="PANTHER" id="PTHR43056">
    <property type="entry name" value="PEPTIDASE S9 PROLYL OLIGOPEPTIDASE"/>
    <property type="match status" value="1"/>
</dbReference>